<dbReference type="SUPFAM" id="SSF56672">
    <property type="entry name" value="DNA/RNA polymerases"/>
    <property type="match status" value="1"/>
</dbReference>
<dbReference type="InterPro" id="IPR022048">
    <property type="entry name" value="Envelope_fusion-like"/>
</dbReference>
<feature type="coiled-coil region" evidence="1">
    <location>
        <begin position="410"/>
        <end position="437"/>
    </location>
</feature>
<dbReference type="Pfam" id="PF18701">
    <property type="entry name" value="DUF5641"/>
    <property type="match status" value="1"/>
</dbReference>
<dbReference type="Gene3D" id="3.10.10.10">
    <property type="entry name" value="HIV Type 1 Reverse Transcriptase, subunit A, domain 1"/>
    <property type="match status" value="1"/>
</dbReference>
<reference evidence="5" key="1">
    <citation type="submission" date="2025-08" db="UniProtKB">
        <authorList>
            <consortium name="RefSeq"/>
        </authorList>
    </citation>
    <scope>IDENTIFICATION</scope>
    <source>
        <strain evidence="5">Aabys</strain>
        <tissue evidence="5">Whole body</tissue>
    </source>
</reference>
<feature type="coiled-coil region" evidence="1">
    <location>
        <begin position="2100"/>
        <end position="2127"/>
    </location>
</feature>
<dbReference type="Gene3D" id="3.30.70.270">
    <property type="match status" value="1"/>
</dbReference>
<dbReference type="InterPro" id="IPR040676">
    <property type="entry name" value="DUF5641"/>
</dbReference>
<evidence type="ECO:0000256" key="2">
    <source>
        <dbReference type="SAM" id="Phobius"/>
    </source>
</evidence>
<accession>A0ABM3VHJ7</accession>
<dbReference type="Gene3D" id="1.10.340.70">
    <property type="match status" value="1"/>
</dbReference>
<sequence length="2173" mass="251662">MASRHNLYKLQSLLLKEVIGIKEKLQAGMVRKAAMGDTLRSLESKMKEATTNHEMLRVHGENTDPYFKENVWDLINLNYGKAKELLASLEEEVEREPQRVIKEAEPEVHGLMLDQQLKAFQEEMQQQMQQQMQQFMLMFEKNKRENEEERQTHIESSPMGNQANIKVSAIIYQFRKKVNKLADAVESDLAGLSKYALEYMKSSWEKHMDEIRKLHLELSTVHGMEEVDLEFEEIEEKFESKMQDMIRRIDGLKEESLEVELKRVQIPSFSGHVEEWSSFHDLFKKMIDENSKLSKVQKLYYLKTNLKGEAFRLVQHLQVTEANYEAAWELLEKRYGNRRILFTKLVDRILDHQNINSLSAISIRNLLDNVNESIQALKAMDIPLEQADPILARIIIRKLDKDGLILYEQNVKKSKDIQKLEDVMDFLEQQFQALEASVGRKHNNIGLYKLQEKSAVVAELKQYPNFNSPERIDLVIGADLYSQILEEGVRHDEQIVGQNTKLGWILSGTVVVNPGLNIKKSAATTTIERFWEIEEIEDEKTTEEDEYCLKLYEDTTRRDNSGRFVVRLPLIEEKDLGDSYKRAMARFINLEKRLENNAELKSEYEKTMNELISMGQMVKVDPSKKALYYMPHQAVVRETSLTTKVRVVFDASSTTSNGKSLNDILHVGPRLQKDIFDIVTKWRSWKFVISADVEKMFRQIKVEKEDQEYQHVLWRSNPSEPIQQYKLTTVTYGTASAPFLAVRSLIEIGNRCQNQEIAQRIKEDFYMDDLLTGANTKQECREVQKKITLQLEDYGFHLRKWISNSPEVLSAVKLNEENEVLRIEEDECLKTLGLQWNPQIDCFTFSMQIKKEDKLTKRIALSRLARIFDPLGWLTPVTVTAKLFIQQLWIQQIEWDVPLEEKLSGDWRQFTYSLPALENLRIPRWFGILEDKTAQLHGFADASEKAYAAVVYLKVNSQVTIVAAKSKVNPVKNRKTPPKLELCATHLLAKLLQKIKGVLKSATPTFAWSDSMISLAWIHNSKNKDKFIKTRVMDILERIPEAKWGYVKSKENPADMGSRGVPPETLTNNTLWWEGPEWLKKDEQDWPKSNINQTVATTVKFSTENHLYESMMKYSSFKKQIRVMAYLLRFIKGLKKKRAVNEHLTAKELEEAEMEIIKLHQEREWPVELRKLKTLGTVDHQSKIASLHPQLDRNGIMRVGGRLALSELNYNQKHPIIIQKSRLAGNIIRNCHIQTMHGGNRLMENILRRKYWIIGAKNRIKLCIRCCPRCTRFRGEVRNQLMGNLPAYRVSINQPFQHCGIDYAGPLQIRCSKTRGVKAMKGYVAVFVCMVTKAVHLEAVSELTTEAFLAALRRFFARRGKSTDLYSDNGTNFVGAARQLDRDFLDAVKNNTKLAPILENEKISWHFIPPAAPHVGGIWEAAVKSMKYHLKRIIGDTKLTYEELSTVLSQIEAVLNSRPLHELGSGTEYIDTLTPGHFLIGRPMLESPATIDEGNLGCLNRWKLLQRIKSHFWSRWKEEYLTTLQNRMKWKKQNNNVEIGNVVILKNEETHAARWPLAKVVEVHPGKDGVVRIVTVKTQDGVIKRPINKLCPLEHMDEESEELPRQEKQAEITHTNMTRCERKIRKQPITWAMMLNLFLLISTKASSVHELNSSAAVYLDPMSQIHMVSSSWNMVVYFELKPYLETLDLASELLKTSKSLCPRLQTFEEQCWSTINNMELKINKIKTNNRLFLREDNRQKRGAPLKFVGSFQHWAFGIMDDDDRVAMESNMKNLLANQKDLKKLAKQQTSVVDATVNLLRKTTEEVNSHFSDIKGKIENISATMNENYFVYRESIRFFIIAKQIHELLEECDEVQKEVVDALIDVNSGKFHPVLITPKQLQAEIVKIRDALPEKYVLPGKRTGMELKEILHLMTCHGSFVGSQLVINIKIPLFNRQSSQFYKVIPIPFEEGNTILIARVNSPYIVYNFELDSFHFLTQPMLNECKETLGKEIMCEENFPWRDATTNNCELSPLRPHIKLNCAYDEVERMPYWMPLKRNGNWLFKTFSSTTAHLQCSHKQQTIMELPKQGILTLDADCTARIGKDVSPDEKESIKPLGNILINHHQEIDELKKFVDKLKKENVELRGLKFHHISSHVAFILVIIVIIILIILFIRRQKKLKRITEIQFPRGQDV</sequence>
<dbReference type="GeneID" id="131805723"/>
<dbReference type="Pfam" id="PF00078">
    <property type="entry name" value="RVT_1"/>
    <property type="match status" value="1"/>
</dbReference>
<keyword evidence="2" id="KW-0472">Membrane</keyword>
<dbReference type="PANTHER" id="PTHR47331:SF1">
    <property type="entry name" value="GAG-LIKE PROTEIN"/>
    <property type="match status" value="1"/>
</dbReference>
<dbReference type="Pfam" id="PF05380">
    <property type="entry name" value="Peptidase_A17"/>
    <property type="match status" value="1"/>
</dbReference>
<keyword evidence="4" id="KW-1185">Reference proteome</keyword>
<name>A0ABM3VHJ7_MUSDO</name>
<dbReference type="InterPro" id="IPR041588">
    <property type="entry name" value="Integrase_H2C2"/>
</dbReference>
<protein>
    <submittedName>
        <fullName evidence="5">Uncharacterized protein LOC131805723</fullName>
    </submittedName>
</protein>
<dbReference type="InterPro" id="IPR001584">
    <property type="entry name" value="Integrase_cat-core"/>
</dbReference>
<dbReference type="InterPro" id="IPR043128">
    <property type="entry name" value="Rev_trsase/Diguanyl_cyclase"/>
</dbReference>
<evidence type="ECO:0000313" key="5">
    <source>
        <dbReference type="RefSeq" id="XP_058985258.1"/>
    </source>
</evidence>
<dbReference type="Pfam" id="PF03564">
    <property type="entry name" value="DUF1759"/>
    <property type="match status" value="1"/>
</dbReference>
<keyword evidence="1" id="KW-0175">Coiled coil</keyword>
<dbReference type="InterPro" id="IPR043502">
    <property type="entry name" value="DNA/RNA_pol_sf"/>
</dbReference>
<evidence type="ECO:0000313" key="4">
    <source>
        <dbReference type="Proteomes" id="UP001652621"/>
    </source>
</evidence>
<feature type="transmembrane region" description="Helical" evidence="2">
    <location>
        <begin position="2132"/>
        <end position="2153"/>
    </location>
</feature>
<dbReference type="InterPro" id="IPR036397">
    <property type="entry name" value="RNaseH_sf"/>
</dbReference>
<dbReference type="InterPro" id="IPR000477">
    <property type="entry name" value="RT_dom"/>
</dbReference>
<keyword evidence="2" id="KW-1133">Transmembrane helix</keyword>
<dbReference type="SUPFAM" id="SSF53098">
    <property type="entry name" value="Ribonuclease H-like"/>
    <property type="match status" value="1"/>
</dbReference>
<dbReference type="InterPro" id="IPR012337">
    <property type="entry name" value="RNaseH-like_sf"/>
</dbReference>
<organism evidence="4 5">
    <name type="scientific">Musca domestica</name>
    <name type="common">House fly</name>
    <dbReference type="NCBI Taxonomy" id="7370"/>
    <lineage>
        <taxon>Eukaryota</taxon>
        <taxon>Metazoa</taxon>
        <taxon>Ecdysozoa</taxon>
        <taxon>Arthropoda</taxon>
        <taxon>Hexapoda</taxon>
        <taxon>Insecta</taxon>
        <taxon>Pterygota</taxon>
        <taxon>Neoptera</taxon>
        <taxon>Endopterygota</taxon>
        <taxon>Diptera</taxon>
        <taxon>Brachycera</taxon>
        <taxon>Muscomorpha</taxon>
        <taxon>Muscoidea</taxon>
        <taxon>Muscidae</taxon>
        <taxon>Musca</taxon>
    </lineage>
</organism>
<dbReference type="InterPro" id="IPR005312">
    <property type="entry name" value="DUF1759"/>
</dbReference>
<dbReference type="RefSeq" id="XP_058985258.1">
    <property type="nucleotide sequence ID" value="XM_059129275.1"/>
</dbReference>
<gene>
    <name evidence="5" type="primary">LOC131805723</name>
</gene>
<feature type="coiled-coil region" evidence="1">
    <location>
        <begin position="224"/>
        <end position="262"/>
    </location>
</feature>
<evidence type="ECO:0000256" key="1">
    <source>
        <dbReference type="SAM" id="Coils"/>
    </source>
</evidence>
<dbReference type="Pfam" id="PF17921">
    <property type="entry name" value="Integrase_H2C2"/>
    <property type="match status" value="1"/>
</dbReference>
<dbReference type="Proteomes" id="UP001652621">
    <property type="component" value="Unplaced"/>
</dbReference>
<dbReference type="InterPro" id="IPR008042">
    <property type="entry name" value="Retrotrans_Pao"/>
</dbReference>
<dbReference type="CDD" id="cd01644">
    <property type="entry name" value="RT_pepA17"/>
    <property type="match status" value="1"/>
</dbReference>
<dbReference type="Pfam" id="PF12259">
    <property type="entry name" value="Baculo_F"/>
    <property type="match status" value="1"/>
</dbReference>
<dbReference type="PANTHER" id="PTHR47331">
    <property type="entry name" value="PHD-TYPE DOMAIN-CONTAINING PROTEIN"/>
    <property type="match status" value="1"/>
</dbReference>
<evidence type="ECO:0000259" key="3">
    <source>
        <dbReference type="PROSITE" id="PS50994"/>
    </source>
</evidence>
<proteinExistence type="predicted"/>
<dbReference type="PROSITE" id="PS50994">
    <property type="entry name" value="INTEGRASE"/>
    <property type="match status" value="1"/>
</dbReference>
<keyword evidence="2" id="KW-0812">Transmembrane</keyword>
<dbReference type="Gene3D" id="3.30.420.10">
    <property type="entry name" value="Ribonuclease H-like superfamily/Ribonuclease H"/>
    <property type="match status" value="1"/>
</dbReference>
<feature type="domain" description="Integrase catalytic" evidence="3">
    <location>
        <begin position="1291"/>
        <end position="1483"/>
    </location>
</feature>